<feature type="chain" id="PRO_5031253381" description="Lipoprotein" evidence="1">
    <location>
        <begin position="20"/>
        <end position="110"/>
    </location>
</feature>
<evidence type="ECO:0000313" key="3">
    <source>
        <dbReference type="Proteomes" id="UP000519023"/>
    </source>
</evidence>
<dbReference type="EMBL" id="JABBFV010000005">
    <property type="protein sequence ID" value="NML10389.1"/>
    <property type="molecule type" value="Genomic_DNA"/>
</dbReference>
<keyword evidence="3" id="KW-1185">Reference proteome</keyword>
<feature type="signal peptide" evidence="1">
    <location>
        <begin position="1"/>
        <end position="19"/>
    </location>
</feature>
<comment type="caution">
    <text evidence="2">The sequence shown here is derived from an EMBL/GenBank/DDBJ whole genome shotgun (WGS) entry which is preliminary data.</text>
</comment>
<dbReference type="AlphaFoldDB" id="A0A7X9ZTL6"/>
<accession>A0A7X9ZTL6</accession>
<proteinExistence type="predicted"/>
<dbReference type="Proteomes" id="UP000519023">
    <property type="component" value="Unassembled WGS sequence"/>
</dbReference>
<name>A0A7X9ZTL6_9SPHN</name>
<evidence type="ECO:0008006" key="4">
    <source>
        <dbReference type="Google" id="ProtNLM"/>
    </source>
</evidence>
<dbReference type="PROSITE" id="PS51257">
    <property type="entry name" value="PROKAR_LIPOPROTEIN"/>
    <property type="match status" value="1"/>
</dbReference>
<evidence type="ECO:0000313" key="2">
    <source>
        <dbReference type="EMBL" id="NML10389.1"/>
    </source>
</evidence>
<keyword evidence="1" id="KW-0732">Signal</keyword>
<reference evidence="2 3" key="1">
    <citation type="submission" date="2020-04" db="EMBL/GenBank/DDBJ databases">
        <title>Sphingobium sp. AR-3-1 isolated from Arctic soil.</title>
        <authorList>
            <person name="Dahal R.H."/>
            <person name="Chaudhary D.K."/>
        </authorList>
    </citation>
    <scope>NUCLEOTIDE SEQUENCE [LARGE SCALE GENOMIC DNA]</scope>
    <source>
        <strain evidence="2 3">AR-3-1</strain>
    </source>
</reference>
<dbReference type="RefSeq" id="WP_148564772.1">
    <property type="nucleotide sequence ID" value="NZ_JABBFV010000005.1"/>
</dbReference>
<protein>
    <recommendedName>
        <fullName evidence="4">Lipoprotein</fullName>
    </recommendedName>
</protein>
<evidence type="ECO:0000256" key="1">
    <source>
        <dbReference type="SAM" id="SignalP"/>
    </source>
</evidence>
<gene>
    <name evidence="2" type="ORF">HHL08_09535</name>
</gene>
<organism evidence="2 3">
    <name type="scientific">Sphingobium psychrophilum</name>
    <dbReference type="NCBI Taxonomy" id="2728834"/>
    <lineage>
        <taxon>Bacteria</taxon>
        <taxon>Pseudomonadati</taxon>
        <taxon>Pseudomonadota</taxon>
        <taxon>Alphaproteobacteria</taxon>
        <taxon>Sphingomonadales</taxon>
        <taxon>Sphingomonadaceae</taxon>
        <taxon>Sphingobium</taxon>
    </lineage>
</organism>
<sequence length="110" mass="11777">MMRTILTSIALLALCACDAAEKIVTEPREVAGNVTNYVAEVVALPERQRNAVFFRAIRDAGLPCQNVTGAEQIATGEKAPMWRAQCEDGVAHLIQVLPDGTANVVSRATP</sequence>